<comment type="caution">
    <text evidence="2">The sequence shown here is derived from an EMBL/GenBank/DDBJ whole genome shotgun (WGS) entry which is preliminary data.</text>
</comment>
<name>N6Y2B2_THAL4</name>
<evidence type="ECO:0000313" key="2">
    <source>
        <dbReference type="EMBL" id="ENO88316.1"/>
    </source>
</evidence>
<evidence type="ECO:0000313" key="3">
    <source>
        <dbReference type="Proteomes" id="UP000013232"/>
    </source>
</evidence>
<protein>
    <submittedName>
        <fullName evidence="2">Uncharacterized protein</fullName>
    </submittedName>
</protein>
<dbReference type="STRING" id="1123367.GCA_000621305_00547"/>
<evidence type="ECO:0000256" key="1">
    <source>
        <dbReference type="SAM" id="MobiDB-lite"/>
    </source>
</evidence>
<dbReference type="AlphaFoldDB" id="N6Y2B2"/>
<reference evidence="2 3" key="1">
    <citation type="submission" date="2012-09" db="EMBL/GenBank/DDBJ databases">
        <title>Draft Genome Sequences of 6 Strains from Genus Thauera.</title>
        <authorList>
            <person name="Liu B."/>
            <person name="Shapleigh J.P."/>
            <person name="Frostegard A.H."/>
        </authorList>
    </citation>
    <scope>NUCLEOTIDE SEQUENCE [LARGE SCALE GENOMIC DNA]</scope>
    <source>
        <strain evidence="3">47Lol / DSM 12138</strain>
    </source>
</reference>
<feature type="region of interest" description="Disordered" evidence="1">
    <location>
        <begin position="216"/>
        <end position="238"/>
    </location>
</feature>
<proteinExistence type="predicted"/>
<organism evidence="2 3">
    <name type="scientific">Thauera linaloolentis (strain DSM 12138 / JCM 21573 / CCUG 41526 / CIP 105981 / IAM 15112 / NBRC 102519 / 47Lol)</name>
    <dbReference type="NCBI Taxonomy" id="1123367"/>
    <lineage>
        <taxon>Bacteria</taxon>
        <taxon>Pseudomonadati</taxon>
        <taxon>Pseudomonadota</taxon>
        <taxon>Betaproteobacteria</taxon>
        <taxon>Rhodocyclales</taxon>
        <taxon>Zoogloeaceae</taxon>
        <taxon>Thauera</taxon>
    </lineage>
</organism>
<keyword evidence="3" id="KW-1185">Reference proteome</keyword>
<dbReference type="OrthoDB" id="9814092at2"/>
<dbReference type="Proteomes" id="UP000013232">
    <property type="component" value="Unassembled WGS sequence"/>
</dbReference>
<sequence>MVSVFTLTPAAAAQSLRDNGLSAMGLTAPILSATWGSANPAFDPAALRLTPSGAAQAPFFGILEFLDSGAAFRDAAGAPIIGPVGVFRLHPQAVQRLGALAQGRYALPGQPHHRILPEALVFTLAGPAPDQSPQTYDPGDSLGRTEPMSFHDHRGLIVDPIAVAALFDDLMTAFPALDAASGANRSGGGGVAAIAGLASGIQVQVTDLHGKPYVAVEGGPGVEKRNGDTATGSPDANGLMVPAAGEVLAGAGETAPARLRLGWYTGGTMAAGPLALPQLPAAITLPRQFLRAFATDLDWHILGNRSTGVQRGVPAEDGKMPADLRPKVRDGVTIDYLADGPDLLAESGRIIGRLAGADGSPLVFAVAPQIAAGVGVPPATSAAGHWPAFPGLDTATGLPAGSITPLTGATAAWTSGVDVLVTLPADSLPNGTSVRIYAQRFQLIDSIGEAPSFLRGDGGSAIVAAGQATQILVANPLGIAATDPKPSPAVLVFDLAVTPRRGARRLFANRRLDIAAGPAALPADPFATPDPMAMVPPSMQSICPAPLFGMTRTVSPATGLSNPIDIVRALGSESEPREGPRHPTMGRLESIVVSGVGSPQLDTGLDWDGVLSGAHWTRATRSALLRDGNPGNPAGPDTHLSAVRATGALGYDLARHAIRRAQSLLPLPGGTGATSLGWVAMSGGDNMNPPAPNSANPPAAGSSAGALLQSVAAIAETPELSLLPAGNPLDTGTAISFGQVIDDIAAALGLPPVSGSIDVANQDRLINEIRREYFLSRDGSRDALWSLVRAIAEAEELVYLETAGLSRTARPDGVPATGEIDLISLLAQRLTVRPNLKVIIAMPREGDFAPAPFARRAFAQRKEAYDLLAGAAPGRVVAFHPRGFPGRAAQLRGATAIVDDVWSLTGATHIRRRGMTFDGSAAIASFDRDIAAGYSRKVQAQRIALMAARLGVQQLNADGAPTPEFLRLARPASAFALIRDLLAQGGAGLIQPLWHGPQDTTVILQSNDVADPDGSNGAVAGVGLAAFLSEA</sequence>
<dbReference type="eggNOG" id="COG1502">
    <property type="taxonomic scope" value="Bacteria"/>
</dbReference>
<dbReference type="EMBL" id="AMXE01000027">
    <property type="protein sequence ID" value="ENO88316.1"/>
    <property type="molecule type" value="Genomic_DNA"/>
</dbReference>
<gene>
    <name evidence="2" type="ORF">C666_09035</name>
</gene>
<accession>N6Y2B2</accession>